<organism evidence="2 3">
    <name type="scientific">Meganyctiphanes norvegica</name>
    <name type="common">Northern krill</name>
    <name type="synonym">Thysanopoda norvegica</name>
    <dbReference type="NCBI Taxonomy" id="48144"/>
    <lineage>
        <taxon>Eukaryota</taxon>
        <taxon>Metazoa</taxon>
        <taxon>Ecdysozoa</taxon>
        <taxon>Arthropoda</taxon>
        <taxon>Crustacea</taxon>
        <taxon>Multicrustacea</taxon>
        <taxon>Malacostraca</taxon>
        <taxon>Eumalacostraca</taxon>
        <taxon>Eucarida</taxon>
        <taxon>Euphausiacea</taxon>
        <taxon>Euphausiidae</taxon>
        <taxon>Meganyctiphanes</taxon>
    </lineage>
</organism>
<dbReference type="InterPro" id="IPR007111">
    <property type="entry name" value="NACHT_NTPase"/>
</dbReference>
<dbReference type="Gene3D" id="3.40.50.300">
    <property type="entry name" value="P-loop containing nucleotide triphosphate hydrolases"/>
    <property type="match status" value="1"/>
</dbReference>
<evidence type="ECO:0000313" key="2">
    <source>
        <dbReference type="EMBL" id="CAL4113591.1"/>
    </source>
</evidence>
<evidence type="ECO:0000313" key="3">
    <source>
        <dbReference type="Proteomes" id="UP001497623"/>
    </source>
</evidence>
<feature type="non-terminal residue" evidence="2">
    <location>
        <position position="1"/>
    </location>
</feature>
<accession>A0AAV2R7I4</accession>
<name>A0AAV2R7I4_MEGNR</name>
<dbReference type="PANTHER" id="PTHR46312:SF2">
    <property type="entry name" value="NUCLEOTIDE-BINDING OLIGOMERIZATION DOMAIN-CONTAINING PROTEIN 2-LIKE"/>
    <property type="match status" value="1"/>
</dbReference>
<comment type="caution">
    <text evidence="2">The sequence shown here is derived from an EMBL/GenBank/DDBJ whole genome shotgun (WGS) entry which is preliminary data.</text>
</comment>
<proteinExistence type="predicted"/>
<dbReference type="PANTHER" id="PTHR46312">
    <property type="entry name" value="NACHT DOMAIN-CONTAINING PROTEIN"/>
    <property type="match status" value="1"/>
</dbReference>
<evidence type="ECO:0000259" key="1">
    <source>
        <dbReference type="Pfam" id="PF05729"/>
    </source>
</evidence>
<reference evidence="2 3" key="1">
    <citation type="submission" date="2024-05" db="EMBL/GenBank/DDBJ databases">
        <authorList>
            <person name="Wallberg A."/>
        </authorList>
    </citation>
    <scope>NUCLEOTIDE SEQUENCE [LARGE SCALE GENOMIC DNA]</scope>
</reference>
<feature type="domain" description="NACHT" evidence="1">
    <location>
        <begin position="380"/>
        <end position="536"/>
    </location>
</feature>
<protein>
    <recommendedName>
        <fullName evidence="1">NACHT domain-containing protein</fullName>
    </recommendedName>
</protein>
<dbReference type="InterPro" id="IPR027417">
    <property type="entry name" value="P-loop_NTPase"/>
</dbReference>
<feature type="non-terminal residue" evidence="2">
    <location>
        <position position="978"/>
    </location>
</feature>
<keyword evidence="3" id="KW-1185">Reference proteome</keyword>
<dbReference type="Proteomes" id="UP001497623">
    <property type="component" value="Unassembled WGS sequence"/>
</dbReference>
<dbReference type="AlphaFoldDB" id="A0AAV2R7I4"/>
<gene>
    <name evidence="2" type="ORF">MNOR_LOCUS20155</name>
</gene>
<dbReference type="Pfam" id="PF05729">
    <property type="entry name" value="NACHT"/>
    <property type="match status" value="1"/>
</dbReference>
<sequence length="978" mass="111881">NYQRLHLNKHFTNRIILPRVSEITIRDQIMLLLNKVFNIMTIIVQYLEAWLNNMLISIVKNESEDSKVHHTQLNSAKSPGNALEPSMLFIATLMLLMLPFPPTSSAGTAVPLTFRISPHHLNKFKVIHTLNTCGQATLLKVFKCYKRFPDSKSIKAHLFEDFHMTENEFRDRFDLTMRRVIEHSPASGEEYDISLLIKCLRTLSHYYDRHDSRRKWNDDRELESKCQKLATKRNNVFHSFDGLDQLKMNNEMTQINLLINDIFSSLKLRFPSEVSEISNKNKEIDDESKDILNQPLAEQDIKIYRCQMVLRDQIIPYKNHCKSLGKFKILNFLSVSNNLHDIKLIFTEILIEKSNKFNAKTPVKYTDIINLVPESGILLLDSEAGGGKSTMIIKGVDDWSDGGTEMNTTEFIFLFPMKFRDTHLSSVGELIADLLPEARAKMGTDDIINCLGDSSLKMLFLCDGYDERNDKSIKLFNEICSLKEKNHHIKVILTSRPEAVRDIYDTVGSRLMIEHLKIKGIHENKRKDFLRLYHEEMIRAGMSHENTEELIKFYESCSAQHKDLYRLPINLVILSWLWGQNPQVVKTIRTGAGLYKAILDILKKKLRERVLSKLGIQYIDELMDLTASFENKVFNASLEALKCDRIFIDKAGSDSIMDVCKGKAVPHLELQGAYLLTSLEWNIKLVENLEIPHKGFLDYYAAKCIESKIVHGGKKVKDVLLELYNNDQTEYETQLPKYQNVIQLLGGILALKDPSLIEHHGHDIIAILIQTGIRNNKQWFALFNDLNVSTAAAEKFAKLIAPHLELRNLTIEDADVEALSTLLKYVNVQSVRLNISSAAKLPQLPTLINVLRNNNCLIHTNDLTISDADVEVLSTLLKYVNVQSVTMQISATAIIPQLPSLIDVLRSKNCTIKIPAITDKQIPLWRASIIKETKIELTKIIVNTDQNLSFLNYMETIERCRITNQWRGVGPAAQNMNG</sequence>
<dbReference type="EMBL" id="CAXKWB010015380">
    <property type="protein sequence ID" value="CAL4113591.1"/>
    <property type="molecule type" value="Genomic_DNA"/>
</dbReference>